<keyword evidence="1" id="KW-0812">Transmembrane</keyword>
<sequence length="170" mass="19660">MATEWVDVADNAVKIGLGSVLTILGGYLTLKLSQRHELRKEALIQQRKDFDVKAGRYIDFLSSSRMMMQKYMISPFRPDGEDYIEYTRLHETVSLMTTNHVMRQLAFDAYLAVSQACLMGTADRDEKAPVRAAAEKAVSQFQANANDELRCEKEVIERMNKKNTWKFWRR</sequence>
<dbReference type="RefSeq" id="WP_025760329.1">
    <property type="nucleotide sequence ID" value="NZ_KU318419.1"/>
</dbReference>
<protein>
    <recommendedName>
        <fullName evidence="3">Peptidase M14</fullName>
    </recommendedName>
</protein>
<dbReference type="AlphaFoldDB" id="A0A1B1LPU0"/>
<keyword evidence="1" id="KW-0472">Membrane</keyword>
<dbReference type="EMBL" id="KU318419">
    <property type="protein sequence ID" value="ANS55055.1"/>
    <property type="molecule type" value="Genomic_DNA"/>
</dbReference>
<name>A0A1B1LPU0_KLEAE</name>
<keyword evidence="1" id="KW-1133">Transmembrane helix</keyword>
<evidence type="ECO:0000256" key="1">
    <source>
        <dbReference type="SAM" id="Phobius"/>
    </source>
</evidence>
<geneLocation type="plasmid" evidence="2">
    <name>pEA49-KPC</name>
</geneLocation>
<organism evidence="2">
    <name type="scientific">Klebsiella aerogenes</name>
    <name type="common">Enterobacter aerogenes</name>
    <dbReference type="NCBI Taxonomy" id="548"/>
    <lineage>
        <taxon>Bacteria</taxon>
        <taxon>Pseudomonadati</taxon>
        <taxon>Pseudomonadota</taxon>
        <taxon>Gammaproteobacteria</taxon>
        <taxon>Enterobacterales</taxon>
        <taxon>Enterobacteriaceae</taxon>
        <taxon>Klebsiella/Raoultella group</taxon>
        <taxon>Klebsiella</taxon>
    </lineage>
</organism>
<evidence type="ECO:0000313" key="2">
    <source>
        <dbReference type="EMBL" id="ANS55055.1"/>
    </source>
</evidence>
<proteinExistence type="predicted"/>
<reference evidence="2" key="1">
    <citation type="submission" date="2015-12" db="EMBL/GenBank/DDBJ databases">
        <title>Dynamic change of carbapenemase-encoding plasmids in Enterobacter aerogenes outbreak strains.</title>
        <authorList>
            <person name="Li R."/>
            <person name="Lin D."/>
            <person name="Chen S."/>
        </authorList>
    </citation>
    <scope>NUCLEOTIDE SEQUENCE</scope>
    <source>
        <plasmid evidence="2">pEA49-KPC</plasmid>
    </source>
</reference>
<feature type="transmembrane region" description="Helical" evidence="1">
    <location>
        <begin position="12"/>
        <end position="30"/>
    </location>
</feature>
<accession>A0A1B1LPU0</accession>
<keyword evidence="2" id="KW-0614">Plasmid</keyword>
<evidence type="ECO:0008006" key="3">
    <source>
        <dbReference type="Google" id="ProtNLM"/>
    </source>
</evidence>